<evidence type="ECO:0000256" key="3">
    <source>
        <dbReference type="ARBA" id="ARBA00023082"/>
    </source>
</evidence>
<feature type="domain" description="RNA polymerase sigma factor 70 region 4 type 2" evidence="8">
    <location>
        <begin position="161"/>
        <end position="204"/>
    </location>
</feature>
<keyword evidence="5" id="KW-0804">Transcription</keyword>
<dbReference type="EMBL" id="JACHGY010000001">
    <property type="protein sequence ID" value="MBB6430237.1"/>
    <property type="molecule type" value="Genomic_DNA"/>
</dbReference>
<dbReference type="Pfam" id="PF04542">
    <property type="entry name" value="Sigma70_r2"/>
    <property type="match status" value="1"/>
</dbReference>
<dbReference type="SUPFAM" id="SSF88659">
    <property type="entry name" value="Sigma3 and sigma4 domains of RNA polymerase sigma factors"/>
    <property type="match status" value="1"/>
</dbReference>
<keyword evidence="2" id="KW-0805">Transcription regulation</keyword>
<proteinExistence type="inferred from homology"/>
<evidence type="ECO:0000313" key="10">
    <source>
        <dbReference type="Proteomes" id="UP000541810"/>
    </source>
</evidence>
<dbReference type="InterPro" id="IPR007627">
    <property type="entry name" value="RNA_pol_sigma70_r2"/>
</dbReference>
<evidence type="ECO:0000256" key="1">
    <source>
        <dbReference type="ARBA" id="ARBA00010641"/>
    </source>
</evidence>
<gene>
    <name evidence="9" type="ORF">HNQ40_002043</name>
</gene>
<dbReference type="NCBIfam" id="TIGR02937">
    <property type="entry name" value="sigma70-ECF"/>
    <property type="match status" value="1"/>
</dbReference>
<dbReference type="InterPro" id="IPR013249">
    <property type="entry name" value="RNA_pol_sigma70_r4_t2"/>
</dbReference>
<comment type="caution">
    <text evidence="9">The sequence shown here is derived from an EMBL/GenBank/DDBJ whole genome shotgun (WGS) entry which is preliminary data.</text>
</comment>
<dbReference type="Gene3D" id="1.10.1740.10">
    <property type="match status" value="1"/>
</dbReference>
<dbReference type="SUPFAM" id="SSF88946">
    <property type="entry name" value="Sigma2 domain of RNA polymerase sigma factors"/>
    <property type="match status" value="1"/>
</dbReference>
<keyword evidence="10" id="KW-1185">Reference proteome</keyword>
<dbReference type="InterPro" id="IPR039425">
    <property type="entry name" value="RNA_pol_sigma-70-like"/>
</dbReference>
<feature type="domain" description="RNA polymerase sigma-70 region 2" evidence="7">
    <location>
        <begin position="47"/>
        <end position="111"/>
    </location>
</feature>
<reference evidence="9 10" key="1">
    <citation type="submission" date="2020-08" db="EMBL/GenBank/DDBJ databases">
        <title>Genomic Encyclopedia of Type Strains, Phase IV (KMG-IV): sequencing the most valuable type-strain genomes for metagenomic binning, comparative biology and taxonomic classification.</title>
        <authorList>
            <person name="Goeker M."/>
        </authorList>
    </citation>
    <scope>NUCLEOTIDE SEQUENCE [LARGE SCALE GENOMIC DNA]</scope>
    <source>
        <strain evidence="9 10">DSM 103725</strain>
    </source>
</reference>
<keyword evidence="3" id="KW-0731">Sigma factor</keyword>
<dbReference type="InterPro" id="IPR013324">
    <property type="entry name" value="RNA_pol_sigma_r3/r4-like"/>
</dbReference>
<name>A0A7X0H710_9BACT</name>
<dbReference type="GO" id="GO:0003677">
    <property type="term" value="F:DNA binding"/>
    <property type="evidence" value="ECO:0007669"/>
    <property type="project" value="UniProtKB-KW"/>
</dbReference>
<evidence type="ECO:0000256" key="4">
    <source>
        <dbReference type="ARBA" id="ARBA00023125"/>
    </source>
</evidence>
<protein>
    <submittedName>
        <fullName evidence="9">RNA polymerase sigma-70 factor (ECF subfamily)</fullName>
    </submittedName>
</protein>
<dbReference type="PANTHER" id="PTHR43133:SF8">
    <property type="entry name" value="RNA POLYMERASE SIGMA FACTOR HI_1459-RELATED"/>
    <property type="match status" value="1"/>
</dbReference>
<dbReference type="AlphaFoldDB" id="A0A7X0H710"/>
<organism evidence="9 10">
    <name type="scientific">Algisphaera agarilytica</name>
    <dbReference type="NCBI Taxonomy" id="1385975"/>
    <lineage>
        <taxon>Bacteria</taxon>
        <taxon>Pseudomonadati</taxon>
        <taxon>Planctomycetota</taxon>
        <taxon>Phycisphaerae</taxon>
        <taxon>Phycisphaerales</taxon>
        <taxon>Phycisphaeraceae</taxon>
        <taxon>Algisphaera</taxon>
    </lineage>
</organism>
<dbReference type="Proteomes" id="UP000541810">
    <property type="component" value="Unassembled WGS sequence"/>
</dbReference>
<dbReference type="Gene3D" id="1.10.10.10">
    <property type="entry name" value="Winged helix-like DNA-binding domain superfamily/Winged helix DNA-binding domain"/>
    <property type="match status" value="1"/>
</dbReference>
<evidence type="ECO:0000256" key="6">
    <source>
        <dbReference type="SAM" id="MobiDB-lite"/>
    </source>
</evidence>
<dbReference type="Pfam" id="PF08281">
    <property type="entry name" value="Sigma70_r4_2"/>
    <property type="match status" value="1"/>
</dbReference>
<dbReference type="RefSeq" id="WP_184677768.1">
    <property type="nucleotide sequence ID" value="NZ_JACHGY010000001.1"/>
</dbReference>
<evidence type="ECO:0000259" key="7">
    <source>
        <dbReference type="Pfam" id="PF04542"/>
    </source>
</evidence>
<evidence type="ECO:0000313" key="9">
    <source>
        <dbReference type="EMBL" id="MBB6430237.1"/>
    </source>
</evidence>
<evidence type="ECO:0000256" key="5">
    <source>
        <dbReference type="ARBA" id="ARBA00023163"/>
    </source>
</evidence>
<keyword evidence="4" id="KW-0238">DNA-binding</keyword>
<dbReference type="InterPro" id="IPR036388">
    <property type="entry name" value="WH-like_DNA-bd_sf"/>
</dbReference>
<dbReference type="GO" id="GO:0016987">
    <property type="term" value="F:sigma factor activity"/>
    <property type="evidence" value="ECO:0007669"/>
    <property type="project" value="UniProtKB-KW"/>
</dbReference>
<sequence length="218" mass="24501">MTAMMTPSPVTPPAEAVEPVEQDAATDEALAARVQTGCVKSYEELDRRYRVRLIHLLRRRVGRETDAEDLAQITLFTAYEKIGRYDPKRKFSTWLFTIAVRKAIDHGRANAKHVAPSGHEPTAGGDAIIALPDQSDGPLQRTIEAEQHDRRSEIWRLADEVLKPAQWTALWLHYGEDQTPAEVAKAMNISRVNARVLLHRARKILSEKLKHTPALAAM</sequence>
<dbReference type="PANTHER" id="PTHR43133">
    <property type="entry name" value="RNA POLYMERASE ECF-TYPE SIGMA FACTO"/>
    <property type="match status" value="1"/>
</dbReference>
<accession>A0A7X0H710</accession>
<dbReference type="GO" id="GO:0006352">
    <property type="term" value="P:DNA-templated transcription initiation"/>
    <property type="evidence" value="ECO:0007669"/>
    <property type="project" value="InterPro"/>
</dbReference>
<feature type="region of interest" description="Disordered" evidence="6">
    <location>
        <begin position="1"/>
        <end position="22"/>
    </location>
</feature>
<evidence type="ECO:0000259" key="8">
    <source>
        <dbReference type="Pfam" id="PF08281"/>
    </source>
</evidence>
<comment type="similarity">
    <text evidence="1">Belongs to the sigma-70 factor family. ECF subfamily.</text>
</comment>
<evidence type="ECO:0000256" key="2">
    <source>
        <dbReference type="ARBA" id="ARBA00023015"/>
    </source>
</evidence>
<dbReference type="InterPro" id="IPR014284">
    <property type="entry name" value="RNA_pol_sigma-70_dom"/>
</dbReference>
<dbReference type="InterPro" id="IPR013325">
    <property type="entry name" value="RNA_pol_sigma_r2"/>
</dbReference>